<dbReference type="Gene3D" id="3.60.10.10">
    <property type="entry name" value="Endonuclease/exonuclease/phosphatase"/>
    <property type="match status" value="1"/>
</dbReference>
<accession>A0AAV7VLV8</accession>
<sequence length="173" mass="19160">MYTGCDGGRSVMLICGDFNSSVCDTLNSHEILLEDRSMGIPETAMSFFKSTKKNNEAFTDLLSKNSLRFVNERLKSYGAAKATFNNGRSSSVTDYVIVKVEAWTSSLDMAVVRRVKSDRNPLVLIMRTDDLGLGITLGQARVYTRGRVFCPTADEEYSGMVRSTGRDSRSLNP</sequence>
<evidence type="ECO:0000313" key="1">
    <source>
        <dbReference type="EMBL" id="KAJ1201691.1"/>
    </source>
</evidence>
<dbReference type="InterPro" id="IPR036691">
    <property type="entry name" value="Endo/exonu/phosph_ase_sf"/>
</dbReference>
<proteinExistence type="predicted"/>
<dbReference type="Proteomes" id="UP001066276">
    <property type="component" value="Chromosome 2_1"/>
</dbReference>
<name>A0AAV7VLV8_PLEWA</name>
<reference evidence="1" key="1">
    <citation type="journal article" date="2022" name="bioRxiv">
        <title>Sequencing and chromosome-scale assembly of the giantPleurodeles waltlgenome.</title>
        <authorList>
            <person name="Brown T."/>
            <person name="Elewa A."/>
            <person name="Iarovenko S."/>
            <person name="Subramanian E."/>
            <person name="Araus A.J."/>
            <person name="Petzold A."/>
            <person name="Susuki M."/>
            <person name="Suzuki K.-i.T."/>
            <person name="Hayashi T."/>
            <person name="Toyoda A."/>
            <person name="Oliveira C."/>
            <person name="Osipova E."/>
            <person name="Leigh N.D."/>
            <person name="Simon A."/>
            <person name="Yun M.H."/>
        </authorList>
    </citation>
    <scope>NUCLEOTIDE SEQUENCE</scope>
    <source>
        <strain evidence="1">20211129_DDA</strain>
        <tissue evidence="1">Liver</tissue>
    </source>
</reference>
<dbReference type="SUPFAM" id="SSF56219">
    <property type="entry name" value="DNase I-like"/>
    <property type="match status" value="1"/>
</dbReference>
<dbReference type="AlphaFoldDB" id="A0AAV7VLV8"/>
<comment type="caution">
    <text evidence="1">The sequence shown here is derived from an EMBL/GenBank/DDBJ whole genome shotgun (WGS) entry which is preliminary data.</text>
</comment>
<dbReference type="EMBL" id="JANPWB010000003">
    <property type="protein sequence ID" value="KAJ1201691.1"/>
    <property type="molecule type" value="Genomic_DNA"/>
</dbReference>
<gene>
    <name evidence="1" type="ORF">NDU88_005497</name>
</gene>
<organism evidence="1 2">
    <name type="scientific">Pleurodeles waltl</name>
    <name type="common">Iberian ribbed newt</name>
    <dbReference type="NCBI Taxonomy" id="8319"/>
    <lineage>
        <taxon>Eukaryota</taxon>
        <taxon>Metazoa</taxon>
        <taxon>Chordata</taxon>
        <taxon>Craniata</taxon>
        <taxon>Vertebrata</taxon>
        <taxon>Euteleostomi</taxon>
        <taxon>Amphibia</taxon>
        <taxon>Batrachia</taxon>
        <taxon>Caudata</taxon>
        <taxon>Salamandroidea</taxon>
        <taxon>Salamandridae</taxon>
        <taxon>Pleurodelinae</taxon>
        <taxon>Pleurodeles</taxon>
    </lineage>
</organism>
<keyword evidence="2" id="KW-1185">Reference proteome</keyword>
<protein>
    <submittedName>
        <fullName evidence="1">Uncharacterized protein</fullName>
    </submittedName>
</protein>
<evidence type="ECO:0000313" key="2">
    <source>
        <dbReference type="Proteomes" id="UP001066276"/>
    </source>
</evidence>